<dbReference type="Gramene" id="Pp3c4_17910V3.1">
    <property type="protein sequence ID" value="PAC:32920507.CDS.1"/>
    <property type="gene ID" value="Pp3c4_17910"/>
</dbReference>
<dbReference type="EMBL" id="ABEU02000004">
    <property type="protein sequence ID" value="PNR55494.1"/>
    <property type="molecule type" value="Genomic_DNA"/>
</dbReference>
<dbReference type="GeneID" id="112281663"/>
<dbReference type="Gramene" id="Pp3c4_17910V3.2">
    <property type="protein sequence ID" value="PAC:32920508.CDS.1"/>
    <property type="gene ID" value="Pp3c4_17910"/>
</dbReference>
<gene>
    <name evidence="8" type="primary">LOC112281663</name>
    <name evidence="7" type="ORF">PHYPA_006391</name>
</gene>
<reference evidence="8" key="3">
    <citation type="submission" date="2020-12" db="UniProtKB">
        <authorList>
            <consortium name="EnsemblPlants"/>
        </authorList>
    </citation>
    <scope>IDENTIFICATION</scope>
</reference>
<dbReference type="PaxDb" id="3218-PP1S13_125V6.1"/>
<organism evidence="7">
    <name type="scientific">Physcomitrium patens</name>
    <name type="common">Spreading-leaved earth moss</name>
    <name type="synonym">Physcomitrella patens</name>
    <dbReference type="NCBI Taxonomy" id="3218"/>
    <lineage>
        <taxon>Eukaryota</taxon>
        <taxon>Viridiplantae</taxon>
        <taxon>Streptophyta</taxon>
        <taxon>Embryophyta</taxon>
        <taxon>Bryophyta</taxon>
        <taxon>Bryophytina</taxon>
        <taxon>Bryopsida</taxon>
        <taxon>Funariidae</taxon>
        <taxon>Funariales</taxon>
        <taxon>Funariaceae</taxon>
        <taxon>Physcomitrium</taxon>
    </lineage>
</organism>
<comment type="subcellular location">
    <subcellularLocation>
        <location evidence="1">Membrane</location>
    </subcellularLocation>
</comment>
<reference evidence="7 9" key="1">
    <citation type="journal article" date="2008" name="Science">
        <title>The Physcomitrella genome reveals evolutionary insights into the conquest of land by plants.</title>
        <authorList>
            <person name="Rensing S."/>
            <person name="Lang D."/>
            <person name="Zimmer A."/>
            <person name="Terry A."/>
            <person name="Salamov A."/>
            <person name="Shapiro H."/>
            <person name="Nishiyama T."/>
            <person name="Perroud P.-F."/>
            <person name="Lindquist E."/>
            <person name="Kamisugi Y."/>
            <person name="Tanahashi T."/>
            <person name="Sakakibara K."/>
            <person name="Fujita T."/>
            <person name="Oishi K."/>
            <person name="Shin-I T."/>
            <person name="Kuroki Y."/>
            <person name="Toyoda A."/>
            <person name="Suzuki Y."/>
            <person name="Hashimoto A."/>
            <person name="Yamaguchi K."/>
            <person name="Sugano A."/>
            <person name="Kohara Y."/>
            <person name="Fujiyama A."/>
            <person name="Anterola A."/>
            <person name="Aoki S."/>
            <person name="Ashton N."/>
            <person name="Barbazuk W.B."/>
            <person name="Barker E."/>
            <person name="Bennetzen J."/>
            <person name="Bezanilla M."/>
            <person name="Blankenship R."/>
            <person name="Cho S.H."/>
            <person name="Dutcher S."/>
            <person name="Estelle M."/>
            <person name="Fawcett J.A."/>
            <person name="Gundlach H."/>
            <person name="Hanada K."/>
            <person name="Heyl A."/>
            <person name="Hicks K.A."/>
            <person name="Hugh J."/>
            <person name="Lohr M."/>
            <person name="Mayer K."/>
            <person name="Melkozernov A."/>
            <person name="Murata T."/>
            <person name="Nelson D."/>
            <person name="Pils B."/>
            <person name="Prigge M."/>
            <person name="Reiss B."/>
            <person name="Renner T."/>
            <person name="Rombauts S."/>
            <person name="Rushton P."/>
            <person name="Sanderfoot A."/>
            <person name="Schween G."/>
            <person name="Shiu S.-H."/>
            <person name="Stueber K."/>
            <person name="Theodoulou F.L."/>
            <person name="Tu H."/>
            <person name="Van de Peer Y."/>
            <person name="Verrier P.J."/>
            <person name="Waters E."/>
            <person name="Wood A."/>
            <person name="Yang L."/>
            <person name="Cove D."/>
            <person name="Cuming A."/>
            <person name="Hasebe M."/>
            <person name="Lucas S."/>
            <person name="Mishler D.B."/>
            <person name="Reski R."/>
            <person name="Grigoriev I."/>
            <person name="Quatrano R.S."/>
            <person name="Boore J.L."/>
        </authorList>
    </citation>
    <scope>NUCLEOTIDE SEQUENCE [LARGE SCALE GENOMIC DNA]</scope>
    <source>
        <strain evidence="8 9">cv. Gransden 2004</strain>
    </source>
</reference>
<dbReference type="OMA" id="VENYQML"/>
<dbReference type="Gramene" id="Pp3c4_17910V3.4">
    <property type="protein sequence ID" value="PAC:32920509.CDS.1"/>
    <property type="gene ID" value="Pp3c4_17910"/>
</dbReference>
<reference evidence="7 9" key="2">
    <citation type="journal article" date="2018" name="Plant J.">
        <title>The Physcomitrella patens chromosome-scale assembly reveals moss genome structure and evolution.</title>
        <authorList>
            <person name="Lang D."/>
            <person name="Ullrich K.K."/>
            <person name="Murat F."/>
            <person name="Fuchs J."/>
            <person name="Jenkins J."/>
            <person name="Haas F.B."/>
            <person name="Piednoel M."/>
            <person name="Gundlach H."/>
            <person name="Van Bel M."/>
            <person name="Meyberg R."/>
            <person name="Vives C."/>
            <person name="Morata J."/>
            <person name="Symeonidi A."/>
            <person name="Hiss M."/>
            <person name="Muchero W."/>
            <person name="Kamisugi Y."/>
            <person name="Saleh O."/>
            <person name="Blanc G."/>
            <person name="Decker E.L."/>
            <person name="van Gessel N."/>
            <person name="Grimwood J."/>
            <person name="Hayes R.D."/>
            <person name="Graham S.W."/>
            <person name="Gunter L.E."/>
            <person name="McDaniel S.F."/>
            <person name="Hoernstein S.N.W."/>
            <person name="Larsson A."/>
            <person name="Li F.W."/>
            <person name="Perroud P.F."/>
            <person name="Phillips J."/>
            <person name="Ranjan P."/>
            <person name="Rokshar D.S."/>
            <person name="Rothfels C.J."/>
            <person name="Schneider L."/>
            <person name="Shu S."/>
            <person name="Stevenson D.W."/>
            <person name="Thummler F."/>
            <person name="Tillich M."/>
            <person name="Villarreal Aguilar J.C."/>
            <person name="Widiez T."/>
            <person name="Wong G.K."/>
            <person name="Wymore A."/>
            <person name="Zhang Y."/>
            <person name="Zimmer A.D."/>
            <person name="Quatrano R.S."/>
            <person name="Mayer K.F.X."/>
            <person name="Goodstein D."/>
            <person name="Casacuberta J.M."/>
            <person name="Vandepoele K."/>
            <person name="Reski R."/>
            <person name="Cuming A.C."/>
            <person name="Tuskan G.A."/>
            <person name="Maumus F."/>
            <person name="Salse J."/>
            <person name="Schmutz J."/>
            <person name="Rensing S.A."/>
        </authorList>
    </citation>
    <scope>NUCLEOTIDE SEQUENCE [LARGE SCALE GENOMIC DNA]</scope>
    <source>
        <strain evidence="8 9">cv. Gransden 2004</strain>
    </source>
</reference>
<dbReference type="Pfam" id="PF05055">
    <property type="entry name" value="DUF677"/>
    <property type="match status" value="1"/>
</dbReference>
<proteinExistence type="inferred from homology"/>
<evidence type="ECO:0000313" key="8">
    <source>
        <dbReference type="EnsemblPlants" id="PAC:32920507.CDS.1"/>
    </source>
</evidence>
<dbReference type="PANTHER" id="PTHR31509">
    <property type="entry name" value="BPS1-LIKE PROTEIN"/>
    <property type="match status" value="1"/>
</dbReference>
<feature type="coiled-coil region" evidence="6">
    <location>
        <begin position="147"/>
        <end position="174"/>
    </location>
</feature>
<dbReference type="GO" id="GO:0016020">
    <property type="term" value="C:membrane"/>
    <property type="evidence" value="ECO:0007669"/>
    <property type="project" value="UniProtKB-SubCell"/>
</dbReference>
<dbReference type="STRING" id="3218.A9RJN2"/>
<dbReference type="EnsemblPlants" id="Pp3c4_17910V3.2">
    <property type="protein sequence ID" value="PAC:32920508.CDS.1"/>
    <property type="gene ID" value="Pp3c4_17910"/>
</dbReference>
<comment type="similarity">
    <text evidence="2">Belongs to the UPF0496 family.</text>
</comment>
<name>A9RJN2_PHYPA</name>
<keyword evidence="9" id="KW-1185">Reference proteome</keyword>
<accession>A9RJN2</accession>
<protein>
    <submittedName>
        <fullName evidence="7 8">Uncharacterized protein</fullName>
    </submittedName>
</protein>
<keyword evidence="6" id="KW-0175">Coiled coil</keyword>
<sequence length="381" mass="42846">MRNQGGFSSIRAVLHRHFSFHRHGNVHPCQSSALQEFETRLTERLEELKLSGESKGFLSLDLLLHAMSVILATHSNVERLIPESQLSLSQQVDNSWVDEYFDDSAKLLDVCNVLKEGITEVENYQMLVQLALHNLESSIESGNDGRYVRAKNALTEFEEAMKKKEAMLEKEAESNQDVPKSKLEKCSSMLRTMGEKLLSPKGPEAVKANGFLNAVYGFKVTAIFLCGLVVTALACKQRRSSTTVLVAKQYKWSEALISLQLRVKEVTDEMENGSIAQLEELHNVDASVRGLHEFLNGHLTDNNFLITQEEIAEMKVMLEELRKHSSDLGIGLVPLEIQVNELFRMLISSRLALLDTISNSKTCGPYLMLSYENVYRSSVHA</sequence>
<evidence type="ECO:0000256" key="4">
    <source>
        <dbReference type="ARBA" id="ARBA00022989"/>
    </source>
</evidence>
<evidence type="ECO:0000256" key="2">
    <source>
        <dbReference type="ARBA" id="ARBA00009074"/>
    </source>
</evidence>
<evidence type="ECO:0000313" key="9">
    <source>
        <dbReference type="Proteomes" id="UP000006727"/>
    </source>
</evidence>
<evidence type="ECO:0000256" key="6">
    <source>
        <dbReference type="SAM" id="Coils"/>
    </source>
</evidence>
<evidence type="ECO:0000256" key="1">
    <source>
        <dbReference type="ARBA" id="ARBA00004370"/>
    </source>
</evidence>
<evidence type="ECO:0000313" key="7">
    <source>
        <dbReference type="EMBL" id="PNR55494.1"/>
    </source>
</evidence>
<keyword evidence="5" id="KW-0472">Membrane</keyword>
<dbReference type="Proteomes" id="UP000006727">
    <property type="component" value="Chromosome 4"/>
</dbReference>
<keyword evidence="4" id="KW-1133">Transmembrane helix</keyword>
<dbReference type="OrthoDB" id="694709at2759"/>
<evidence type="ECO:0000256" key="3">
    <source>
        <dbReference type="ARBA" id="ARBA00022692"/>
    </source>
</evidence>
<dbReference type="RefSeq" id="XP_024374203.1">
    <property type="nucleotide sequence ID" value="XM_024518435.2"/>
</dbReference>
<dbReference type="InterPro" id="IPR007749">
    <property type="entry name" value="DUF677"/>
</dbReference>
<dbReference type="EnsemblPlants" id="Pp3c4_17910V3.4">
    <property type="protein sequence ID" value="PAC:32920509.CDS.1"/>
    <property type="gene ID" value="Pp3c4_17910"/>
</dbReference>
<keyword evidence="3" id="KW-0812">Transmembrane</keyword>
<dbReference type="AlphaFoldDB" id="A9RJN2"/>
<evidence type="ECO:0000256" key="5">
    <source>
        <dbReference type="ARBA" id="ARBA00023136"/>
    </source>
</evidence>
<dbReference type="HOGENOM" id="CLU_060027_0_0_1"/>
<dbReference type="EnsemblPlants" id="Pp3c4_17910V3.1">
    <property type="protein sequence ID" value="PAC:32920507.CDS.1"/>
    <property type="gene ID" value="Pp3c4_17910"/>
</dbReference>
<dbReference type="eggNOG" id="ENOG502QPVM">
    <property type="taxonomic scope" value="Eukaryota"/>
</dbReference>